<evidence type="ECO:0000256" key="20">
    <source>
        <dbReference type="SAM" id="Phobius"/>
    </source>
</evidence>
<evidence type="ECO:0000256" key="5">
    <source>
        <dbReference type="ARBA" id="ARBA00044884"/>
    </source>
</evidence>
<dbReference type="PROSITE" id="PS50850">
    <property type="entry name" value="MFS"/>
    <property type="match status" value="1"/>
</dbReference>
<dbReference type="PANTHER" id="PTHR23512:SF11">
    <property type="entry name" value="MAJOR FACILITATOR SUPERFAMILY PROTEIN"/>
    <property type="match status" value="1"/>
</dbReference>
<dbReference type="Proteomes" id="UP001470230">
    <property type="component" value="Unassembled WGS sequence"/>
</dbReference>
<comment type="catalytic activity">
    <reaction evidence="6">
        <text>L-lysyl-L-alpha-amino acid(out) = L-lysyl-L-alpha-amino acid(in)</text>
        <dbReference type="Rhea" id="RHEA:79387"/>
        <dbReference type="ChEBI" id="CHEBI:229965"/>
    </reaction>
</comment>
<keyword evidence="23" id="KW-1185">Reference proteome</keyword>
<dbReference type="SUPFAM" id="SSF103473">
    <property type="entry name" value="MFS general substrate transporter"/>
    <property type="match status" value="1"/>
</dbReference>
<dbReference type="Gene3D" id="1.20.1250.20">
    <property type="entry name" value="MFS general substrate transporter like domains"/>
    <property type="match status" value="2"/>
</dbReference>
<feature type="compositionally biased region" description="Polar residues" evidence="19">
    <location>
        <begin position="1"/>
        <end position="12"/>
    </location>
</feature>
<evidence type="ECO:0000256" key="10">
    <source>
        <dbReference type="ARBA" id="ARBA00044900"/>
    </source>
</evidence>
<comment type="caution">
    <text evidence="22">The sequence shown here is derived from an EMBL/GenBank/DDBJ whole genome shotgun (WGS) entry which is preliminary data.</text>
</comment>
<evidence type="ECO:0000256" key="14">
    <source>
        <dbReference type="ARBA" id="ARBA00044924"/>
    </source>
</evidence>
<gene>
    <name evidence="22" type="ORF">M9Y10_016842</name>
</gene>
<keyword evidence="20" id="KW-0812">Transmembrane</keyword>
<feature type="transmembrane region" description="Helical" evidence="20">
    <location>
        <begin position="146"/>
        <end position="168"/>
    </location>
</feature>
<feature type="region of interest" description="Disordered" evidence="19">
    <location>
        <begin position="1"/>
        <end position="37"/>
    </location>
</feature>
<comment type="catalytic activity">
    <reaction evidence="3">
        <text>L-histidyl-glycine(out) = L-histidyl-glycine(in)</text>
        <dbReference type="Rhea" id="RHEA:79395"/>
        <dbReference type="ChEBI" id="CHEBI:229957"/>
    </reaction>
</comment>
<feature type="region of interest" description="Disordered" evidence="19">
    <location>
        <begin position="487"/>
        <end position="511"/>
    </location>
</feature>
<comment type="subunit">
    <text evidence="18">Homodimer. Interacts with lysosomal protein GLMP (via lumenal domain); the interaction starts while both proteins are still in the endoplasmic reticulum and is required for stabilization of MFSD1 in lysosomes but has no direct effect on its targeting to lysosomes or transporter activity.</text>
</comment>
<evidence type="ECO:0000256" key="1">
    <source>
        <dbReference type="ARBA" id="ARBA00004141"/>
    </source>
</evidence>
<evidence type="ECO:0000256" key="2">
    <source>
        <dbReference type="ARBA" id="ARBA00044876"/>
    </source>
</evidence>
<organism evidence="22 23">
    <name type="scientific">Tritrichomonas musculus</name>
    <dbReference type="NCBI Taxonomy" id="1915356"/>
    <lineage>
        <taxon>Eukaryota</taxon>
        <taxon>Metamonada</taxon>
        <taxon>Parabasalia</taxon>
        <taxon>Tritrichomonadida</taxon>
        <taxon>Tritrichomonadidae</taxon>
        <taxon>Tritrichomonas</taxon>
    </lineage>
</organism>
<evidence type="ECO:0000256" key="3">
    <source>
        <dbReference type="ARBA" id="ARBA00044878"/>
    </source>
</evidence>
<evidence type="ECO:0000259" key="21">
    <source>
        <dbReference type="PROSITE" id="PS50850"/>
    </source>
</evidence>
<evidence type="ECO:0000256" key="15">
    <source>
        <dbReference type="ARBA" id="ARBA00044985"/>
    </source>
</evidence>
<comment type="subcellular location">
    <subcellularLocation>
        <location evidence="1">Membrane</location>
        <topology evidence="1">Multi-pass membrane protein</topology>
    </subcellularLocation>
</comment>
<dbReference type="Pfam" id="PF07690">
    <property type="entry name" value="MFS_1"/>
    <property type="match status" value="1"/>
</dbReference>
<comment type="catalytic activity">
    <reaction evidence="14">
        <text>L-lysyl-glycine(out) = L-lysyl-glycine(in)</text>
        <dbReference type="Rhea" id="RHEA:79407"/>
        <dbReference type="ChEBI" id="CHEBI:191202"/>
    </reaction>
</comment>
<evidence type="ECO:0000256" key="9">
    <source>
        <dbReference type="ARBA" id="ARBA00044899"/>
    </source>
</evidence>
<comment type="function">
    <text evidence="17">Lysosomal dipeptide uniporter that selectively exports lysine, arginine or histidine-containing dipeptides with a net positive charge from the lysosome lumen into the cytosol. Could play a role in a specific type of protein O-glycosylation indirectly regulating macrophages migration and tissue invasion. Also essential for liver homeostasis.</text>
</comment>
<proteinExistence type="predicted"/>
<evidence type="ECO:0000256" key="16">
    <source>
        <dbReference type="ARBA" id="ARBA00045018"/>
    </source>
</evidence>
<evidence type="ECO:0000256" key="8">
    <source>
        <dbReference type="ARBA" id="ARBA00044898"/>
    </source>
</evidence>
<protein>
    <recommendedName>
        <fullName evidence="15">Lysosomal dipeptide transporter MFSD1</fullName>
    </recommendedName>
    <alternativeName>
        <fullName evidence="16">Major facilitator superfamily domain-containing protein 1</fullName>
    </alternativeName>
</protein>
<feature type="compositionally biased region" description="Acidic residues" evidence="19">
    <location>
        <begin position="497"/>
        <end position="511"/>
    </location>
</feature>
<comment type="catalytic activity">
    <reaction evidence="7">
        <text>L-alpha-aminoacyl-L-lysine(out) = L-alpha-aminoacyl-L-lysine(in)</text>
        <dbReference type="Rhea" id="RHEA:79383"/>
        <dbReference type="ChEBI" id="CHEBI:229966"/>
    </reaction>
</comment>
<dbReference type="CDD" id="cd06174">
    <property type="entry name" value="MFS"/>
    <property type="match status" value="1"/>
</dbReference>
<feature type="transmembrane region" description="Helical" evidence="20">
    <location>
        <begin position="457"/>
        <end position="477"/>
    </location>
</feature>
<name>A0ABR2HXB3_9EUKA</name>
<evidence type="ECO:0000313" key="22">
    <source>
        <dbReference type="EMBL" id="KAK8854283.1"/>
    </source>
</evidence>
<evidence type="ECO:0000256" key="18">
    <source>
        <dbReference type="ARBA" id="ARBA00046376"/>
    </source>
</evidence>
<reference evidence="22 23" key="1">
    <citation type="submission" date="2024-04" db="EMBL/GenBank/DDBJ databases">
        <title>Tritrichomonas musculus Genome.</title>
        <authorList>
            <person name="Alves-Ferreira E."/>
            <person name="Grigg M."/>
            <person name="Lorenzi H."/>
            <person name="Galac M."/>
        </authorList>
    </citation>
    <scope>NUCLEOTIDE SEQUENCE [LARGE SCALE GENOMIC DNA]</scope>
    <source>
        <strain evidence="22 23">EAF2021</strain>
    </source>
</reference>
<feature type="transmembrane region" description="Helical" evidence="20">
    <location>
        <begin position="214"/>
        <end position="234"/>
    </location>
</feature>
<comment type="catalytic activity">
    <reaction evidence="2">
        <text>L-lysyl-L-alanine(out) = L-lysyl-L-alanine(in)</text>
        <dbReference type="Rhea" id="RHEA:79399"/>
        <dbReference type="ChEBI" id="CHEBI:229954"/>
    </reaction>
</comment>
<dbReference type="PANTHER" id="PTHR23512">
    <property type="entry name" value="MAJOR FACILITATOR SUPERFAMILY DOMAIN-CONTAINING PROTEIN 1"/>
    <property type="match status" value="1"/>
</dbReference>
<dbReference type="InterPro" id="IPR036259">
    <property type="entry name" value="MFS_trans_sf"/>
</dbReference>
<comment type="catalytic activity">
    <reaction evidence="11">
        <text>L-arginyl-glycine(out) = L-arginyl-glycine(in)</text>
        <dbReference type="Rhea" id="RHEA:79391"/>
        <dbReference type="ChEBI" id="CHEBI:229955"/>
    </reaction>
</comment>
<comment type="catalytic activity">
    <reaction evidence="4">
        <text>L-alpha-aminoacyl-L-arginine(out) = L-alpha-aminoacyl-L-arginine(in)</text>
        <dbReference type="Rhea" id="RHEA:79367"/>
        <dbReference type="ChEBI" id="CHEBI:229968"/>
    </reaction>
</comment>
<comment type="catalytic activity">
    <reaction evidence="12">
        <text>L-histidyl-L-alpha-amino acid(out) = L-histidyl-L-alpha-amino acid(in)</text>
        <dbReference type="Rhea" id="RHEA:79379"/>
        <dbReference type="ChEBI" id="CHEBI:229964"/>
    </reaction>
</comment>
<comment type="catalytic activity">
    <reaction evidence="9">
        <text>L-arginyl-L-alpha-amino acid(out) = L-arginyl-L-alpha-amino acid(in)</text>
        <dbReference type="Rhea" id="RHEA:79371"/>
        <dbReference type="ChEBI" id="CHEBI:84315"/>
    </reaction>
</comment>
<feature type="transmembrane region" description="Helical" evidence="20">
    <location>
        <begin position="410"/>
        <end position="428"/>
    </location>
</feature>
<keyword evidence="20" id="KW-1133">Transmembrane helix</keyword>
<comment type="catalytic activity">
    <reaction evidence="13">
        <text>L-alanyl-L-lysine(out) = L-alanyl-L-lysine(in)</text>
        <dbReference type="Rhea" id="RHEA:79415"/>
        <dbReference type="ChEBI" id="CHEBI:192470"/>
    </reaction>
</comment>
<evidence type="ECO:0000256" key="19">
    <source>
        <dbReference type="SAM" id="MobiDB-lite"/>
    </source>
</evidence>
<sequence>MNSASVKPSDTNDSIREEEISSQNTSQNANAAANVDANDDDDEYEKIKRPMSFHIRRIFGFINYCILYALVFFQRTCPSIVSADMAADYKVAIKDLGVFSSIYFYPYAIVQPFAGLLADVVDPALVIGICQLVAGLGAIICGFSKSLSVGCVGRFLVGLGCGPTYVPLIRTIANWFPLRLYAQMCGLALAIGGVGGIIAQGPLSSFAQAVGWRWSFYGIGALGIFFSLLQLIFVRGDPTTHGYEPVNKDLKKKAEDVDSSLKDKFKQLWSHFKQVVSYPWIWIVVVYSVFCSGPFFDISGMWAGPFLTDCYGYSKTKVGNTLIALSVGLIVGSLGVPPLSSLFKTRKWVLCATAGIATVAIVIFAVLGSKVKYVGVIILFLLIGMFTNAQTSVCYPLIREYFHPSMAGTAVGCANIFTFLSSAVFQNISGEVMAKFPFPDGVTPPSDSANSEKGYQIGLWTICAVAMGISTISIAFAKESPLMIQQRRDKRKAKDEKEEENEDVGEDLGEL</sequence>
<dbReference type="InterPro" id="IPR052187">
    <property type="entry name" value="MFSD1"/>
</dbReference>
<keyword evidence="20" id="KW-0472">Membrane</keyword>
<dbReference type="InterPro" id="IPR011701">
    <property type="entry name" value="MFS"/>
</dbReference>
<evidence type="ECO:0000256" key="4">
    <source>
        <dbReference type="ARBA" id="ARBA00044881"/>
    </source>
</evidence>
<feature type="transmembrane region" description="Helical" evidence="20">
    <location>
        <begin position="275"/>
        <end position="298"/>
    </location>
</feature>
<feature type="transmembrane region" description="Helical" evidence="20">
    <location>
        <begin position="318"/>
        <end position="336"/>
    </location>
</feature>
<feature type="compositionally biased region" description="Low complexity" evidence="19">
    <location>
        <begin position="21"/>
        <end position="36"/>
    </location>
</feature>
<feature type="transmembrane region" description="Helical" evidence="20">
    <location>
        <begin position="124"/>
        <end position="140"/>
    </location>
</feature>
<feature type="transmembrane region" description="Helical" evidence="20">
    <location>
        <begin position="58"/>
        <end position="76"/>
    </location>
</feature>
<evidence type="ECO:0000256" key="17">
    <source>
        <dbReference type="ARBA" id="ARBA00045709"/>
    </source>
</evidence>
<evidence type="ECO:0000256" key="7">
    <source>
        <dbReference type="ARBA" id="ARBA00044893"/>
    </source>
</evidence>
<evidence type="ECO:0000313" key="23">
    <source>
        <dbReference type="Proteomes" id="UP001470230"/>
    </source>
</evidence>
<evidence type="ECO:0000256" key="6">
    <source>
        <dbReference type="ARBA" id="ARBA00044891"/>
    </source>
</evidence>
<evidence type="ECO:0000256" key="11">
    <source>
        <dbReference type="ARBA" id="ARBA00044903"/>
    </source>
</evidence>
<evidence type="ECO:0000256" key="12">
    <source>
        <dbReference type="ARBA" id="ARBA00044912"/>
    </source>
</evidence>
<evidence type="ECO:0000256" key="13">
    <source>
        <dbReference type="ARBA" id="ARBA00044919"/>
    </source>
</evidence>
<feature type="transmembrane region" description="Helical" evidence="20">
    <location>
        <begin position="180"/>
        <end position="202"/>
    </location>
</feature>
<feature type="domain" description="Major facilitator superfamily (MFS) profile" evidence="21">
    <location>
        <begin position="52"/>
        <end position="481"/>
    </location>
</feature>
<feature type="transmembrane region" description="Helical" evidence="20">
    <location>
        <begin position="348"/>
        <end position="367"/>
    </location>
</feature>
<comment type="catalytic activity">
    <reaction evidence="8">
        <text>L-aspartyl-L-lysine(out) = L-aspartyl-L-lysine(in)</text>
        <dbReference type="Rhea" id="RHEA:79411"/>
        <dbReference type="ChEBI" id="CHEBI:229953"/>
    </reaction>
</comment>
<feature type="transmembrane region" description="Helical" evidence="20">
    <location>
        <begin position="96"/>
        <end position="117"/>
    </location>
</feature>
<accession>A0ABR2HXB3</accession>
<feature type="transmembrane region" description="Helical" evidence="20">
    <location>
        <begin position="373"/>
        <end position="398"/>
    </location>
</feature>
<comment type="catalytic activity">
    <reaction evidence="5">
        <text>L-alpha-aminoacyl-L-histidine(out) = L-alpha-aminoacyl-L-histidine(in)</text>
        <dbReference type="Rhea" id="RHEA:79375"/>
        <dbReference type="ChEBI" id="CHEBI:229967"/>
    </reaction>
</comment>
<comment type="catalytic activity">
    <reaction evidence="10">
        <text>L-lysyl-L-lysine(out) = L-lysyl-L-lysine(in)</text>
        <dbReference type="Rhea" id="RHEA:79403"/>
        <dbReference type="ChEBI" id="CHEBI:229956"/>
    </reaction>
</comment>
<dbReference type="InterPro" id="IPR020846">
    <property type="entry name" value="MFS_dom"/>
</dbReference>
<dbReference type="EMBL" id="JAPFFF010000021">
    <property type="protein sequence ID" value="KAK8854283.1"/>
    <property type="molecule type" value="Genomic_DNA"/>
</dbReference>